<accession>A0A8T3B2J0</accession>
<keyword evidence="1" id="KW-1133">Transmembrane helix</keyword>
<protein>
    <recommendedName>
        <fullName evidence="4">Reverse transcriptase domain-containing protein</fullName>
    </recommendedName>
</protein>
<organism evidence="2 3">
    <name type="scientific">Dendrobium nobile</name>
    <name type="common">Orchid</name>
    <dbReference type="NCBI Taxonomy" id="94219"/>
    <lineage>
        <taxon>Eukaryota</taxon>
        <taxon>Viridiplantae</taxon>
        <taxon>Streptophyta</taxon>
        <taxon>Embryophyta</taxon>
        <taxon>Tracheophyta</taxon>
        <taxon>Spermatophyta</taxon>
        <taxon>Magnoliopsida</taxon>
        <taxon>Liliopsida</taxon>
        <taxon>Asparagales</taxon>
        <taxon>Orchidaceae</taxon>
        <taxon>Epidendroideae</taxon>
        <taxon>Malaxideae</taxon>
        <taxon>Dendrobiinae</taxon>
        <taxon>Dendrobium</taxon>
    </lineage>
</organism>
<keyword evidence="1" id="KW-0472">Membrane</keyword>
<dbReference type="EMBL" id="JAGYWB010000011">
    <property type="protein sequence ID" value="KAI0503747.1"/>
    <property type="molecule type" value="Genomic_DNA"/>
</dbReference>
<feature type="transmembrane region" description="Helical" evidence="1">
    <location>
        <begin position="94"/>
        <end position="111"/>
    </location>
</feature>
<gene>
    <name evidence="2" type="ORF">KFK09_014688</name>
</gene>
<evidence type="ECO:0000256" key="1">
    <source>
        <dbReference type="SAM" id="Phobius"/>
    </source>
</evidence>
<proteinExistence type="predicted"/>
<comment type="caution">
    <text evidence="2">The sequence shown here is derived from an EMBL/GenBank/DDBJ whole genome shotgun (WGS) entry which is preliminary data.</text>
</comment>
<dbReference type="Proteomes" id="UP000829196">
    <property type="component" value="Unassembled WGS sequence"/>
</dbReference>
<name>A0A8T3B2J0_DENNO</name>
<keyword evidence="1" id="KW-0812">Transmembrane</keyword>
<dbReference type="PANTHER" id="PTHR46890">
    <property type="entry name" value="NON-LTR RETROLELEMENT REVERSE TRANSCRIPTASE-LIKE PROTEIN-RELATED"/>
    <property type="match status" value="1"/>
</dbReference>
<dbReference type="SMR" id="A0A8T3B2J0"/>
<evidence type="ECO:0000313" key="2">
    <source>
        <dbReference type="EMBL" id="KAI0503747.1"/>
    </source>
</evidence>
<keyword evidence="3" id="KW-1185">Reference proteome</keyword>
<evidence type="ECO:0000313" key="3">
    <source>
        <dbReference type="Proteomes" id="UP000829196"/>
    </source>
</evidence>
<dbReference type="PANTHER" id="PTHR46890:SF48">
    <property type="entry name" value="RNA-DIRECTED DNA POLYMERASE"/>
    <property type="match status" value="1"/>
</dbReference>
<dbReference type="AlphaFoldDB" id="A0A8T3B2J0"/>
<dbReference type="InterPro" id="IPR052343">
    <property type="entry name" value="Retrotransposon-Effector_Assoc"/>
</dbReference>
<sequence>MQESSGGHLANSTSIDPTSVGAQNVIQYFQDLYNPVPPLLVDMSIFPLGAYILDHLICSLTASISIDEIKKAVFIGSPTSSPGPDGFNFHFYRSGWYIIGPLLIKVVYSFFTKGYMPRGVKSTALALIPKHKHASTISYFRLIALCNVLYKCIAKILANRLAPIMPIIVKANQAGFIKSRISTDNILLAKEILTYSTISGTKIF</sequence>
<reference evidence="2" key="1">
    <citation type="journal article" date="2022" name="Front. Genet.">
        <title>Chromosome-Scale Assembly of the Dendrobium nobile Genome Provides Insights Into the Molecular Mechanism of the Biosynthesis of the Medicinal Active Ingredient of Dendrobium.</title>
        <authorList>
            <person name="Xu Q."/>
            <person name="Niu S.-C."/>
            <person name="Li K.-L."/>
            <person name="Zheng P.-J."/>
            <person name="Zhang X.-J."/>
            <person name="Jia Y."/>
            <person name="Liu Y."/>
            <person name="Niu Y.-X."/>
            <person name="Yu L.-H."/>
            <person name="Chen D.-F."/>
            <person name="Zhang G.-Q."/>
        </authorList>
    </citation>
    <scope>NUCLEOTIDE SEQUENCE</scope>
    <source>
        <tissue evidence="2">Leaf</tissue>
    </source>
</reference>
<evidence type="ECO:0008006" key="4">
    <source>
        <dbReference type="Google" id="ProtNLM"/>
    </source>
</evidence>
<dbReference type="OrthoDB" id="694486at2759"/>